<evidence type="ECO:0008006" key="4">
    <source>
        <dbReference type="Google" id="ProtNLM"/>
    </source>
</evidence>
<protein>
    <recommendedName>
        <fullName evidence="4">Aromatic hydrocarbon degradation protein</fullName>
    </recommendedName>
</protein>
<accession>A0A2S7T0E9</accession>
<proteinExistence type="predicted"/>
<keyword evidence="3" id="KW-1185">Reference proteome</keyword>
<dbReference type="Gene3D" id="2.40.160.60">
    <property type="entry name" value="Outer membrane protein transport protein (OMPP1/FadL/TodX)"/>
    <property type="match status" value="1"/>
</dbReference>
<feature type="chain" id="PRO_5015562036" description="Aromatic hydrocarbon degradation protein" evidence="1">
    <location>
        <begin position="22"/>
        <end position="510"/>
    </location>
</feature>
<evidence type="ECO:0000256" key="1">
    <source>
        <dbReference type="SAM" id="SignalP"/>
    </source>
</evidence>
<dbReference type="SUPFAM" id="SSF56935">
    <property type="entry name" value="Porins"/>
    <property type="match status" value="1"/>
</dbReference>
<dbReference type="AlphaFoldDB" id="A0A2S7T0E9"/>
<dbReference type="OrthoDB" id="9765571at2"/>
<evidence type="ECO:0000313" key="2">
    <source>
        <dbReference type="EMBL" id="PQJ12295.1"/>
    </source>
</evidence>
<dbReference type="EMBL" id="PPSL01000001">
    <property type="protein sequence ID" value="PQJ12295.1"/>
    <property type="molecule type" value="Genomic_DNA"/>
</dbReference>
<name>A0A2S7T0E9_9BACT</name>
<evidence type="ECO:0000313" key="3">
    <source>
        <dbReference type="Proteomes" id="UP000239872"/>
    </source>
</evidence>
<dbReference type="Proteomes" id="UP000239872">
    <property type="component" value="Unassembled WGS sequence"/>
</dbReference>
<comment type="caution">
    <text evidence="2">The sequence shown here is derived from an EMBL/GenBank/DDBJ whole genome shotgun (WGS) entry which is preliminary data.</text>
</comment>
<keyword evidence="1" id="KW-0732">Signal</keyword>
<feature type="signal peptide" evidence="1">
    <location>
        <begin position="1"/>
        <end position="21"/>
    </location>
</feature>
<dbReference type="RefSeq" id="WP_105037179.1">
    <property type="nucleotide sequence ID" value="NZ_PPSL01000001.1"/>
</dbReference>
<gene>
    <name evidence="2" type="ORF">CJD36_000620</name>
</gene>
<sequence length="510" mass="55502">MRHFKFLLASVGVAATLHSSAQDLNEAYNLSNMTPQGTARSIGFGSALGSIGGDFSSISVNPAGLGVYRTSELSFTPSLKINFASSDFQGVTRNDNNTRANINNFGVVFTEAPKGRRYDRRAWKAVSFAIGVNRVADFNHDYNYKGNNSTSSASLAFEADANAYPNYITPGTLAYTGVNSGVISLSTLNYYTAVPFAGGISQSNVIQERGGINEYAIALGGNYKEKLLLGATIGIPSMTYIRNSDYTETVLPTNSYNPAHFQTFTYNNQLNISGLGVNLKLGAIYKATDFIRIGAAFHTPTLYSISEVTDYGISSVVNNYQYAVSTANDLPQKRFDYSFATPLKAVLSASIILKKLGFVTADYEYVNYGTMKYYYPAGFDENTGISYKTEADQMNQAIKNNYQSASNIRVGAEIKITKYFMVRGGAGYYGNPYKTGTAMERLDISAGLGFRTKNFFADFGVVNSMYKFSEQAYSKVNYDYVASASTHALPPVATVKNTVNNVALTVGVKF</sequence>
<reference evidence="2 3" key="1">
    <citation type="submission" date="2018-01" db="EMBL/GenBank/DDBJ databases">
        <title>A novel member of the phylum Bacteroidetes isolated from glacier ice.</title>
        <authorList>
            <person name="Liu Q."/>
            <person name="Xin Y.-H."/>
        </authorList>
    </citation>
    <scope>NUCLEOTIDE SEQUENCE [LARGE SCALE GENOMIC DNA]</scope>
    <source>
        <strain evidence="2 3">RB1R16</strain>
    </source>
</reference>
<organism evidence="2 3">
    <name type="scientific">Flavipsychrobacter stenotrophus</name>
    <dbReference type="NCBI Taxonomy" id="2077091"/>
    <lineage>
        <taxon>Bacteria</taxon>
        <taxon>Pseudomonadati</taxon>
        <taxon>Bacteroidota</taxon>
        <taxon>Chitinophagia</taxon>
        <taxon>Chitinophagales</taxon>
        <taxon>Chitinophagaceae</taxon>
        <taxon>Flavipsychrobacter</taxon>
    </lineage>
</organism>